<feature type="domain" description="Arrestin C-terminal-like" evidence="3">
    <location>
        <begin position="169"/>
        <end position="296"/>
    </location>
</feature>
<dbReference type="Pfam" id="PF02752">
    <property type="entry name" value="Arrestin_C"/>
    <property type="match status" value="1"/>
</dbReference>
<gene>
    <name evidence="4" type="primary">ARRDC1</name>
</gene>
<comment type="similarity">
    <text evidence="1">Belongs to the arrestin family.</text>
</comment>
<dbReference type="InterPro" id="IPR014752">
    <property type="entry name" value="Arrestin-like_C"/>
</dbReference>
<dbReference type="GO" id="GO:0015031">
    <property type="term" value="P:protein transport"/>
    <property type="evidence" value="ECO:0007669"/>
    <property type="project" value="TreeGrafter"/>
</dbReference>
<feature type="region of interest" description="Disordered" evidence="2">
    <location>
        <begin position="460"/>
        <end position="480"/>
    </location>
</feature>
<name>A0A668TP25_OREAU</name>
<keyword evidence="5" id="KW-1185">Reference proteome</keyword>
<organism evidence="4 5">
    <name type="scientific">Oreochromis aureus</name>
    <name type="common">Israeli tilapia</name>
    <name type="synonym">Chromis aureus</name>
    <dbReference type="NCBI Taxonomy" id="47969"/>
    <lineage>
        <taxon>Eukaryota</taxon>
        <taxon>Metazoa</taxon>
        <taxon>Chordata</taxon>
        <taxon>Craniata</taxon>
        <taxon>Vertebrata</taxon>
        <taxon>Euteleostomi</taxon>
        <taxon>Actinopterygii</taxon>
        <taxon>Neopterygii</taxon>
        <taxon>Teleostei</taxon>
        <taxon>Neoteleostei</taxon>
        <taxon>Acanthomorphata</taxon>
        <taxon>Ovalentaria</taxon>
        <taxon>Cichlomorphae</taxon>
        <taxon>Cichliformes</taxon>
        <taxon>Cichlidae</taxon>
        <taxon>African cichlids</taxon>
        <taxon>Pseudocrenilabrinae</taxon>
        <taxon>Oreochromini</taxon>
        <taxon>Oreochromis</taxon>
    </lineage>
</organism>
<proteinExistence type="inferred from homology"/>
<reference evidence="4" key="2">
    <citation type="submission" date="2025-09" db="UniProtKB">
        <authorList>
            <consortium name="Ensembl"/>
        </authorList>
    </citation>
    <scope>IDENTIFICATION</scope>
</reference>
<sequence length="480" mass="52099">MPSVESFTVAYDAVNEFVTFSEGDTITGTVTLALSKESSVQSLFVKAKGDANVRWSQKSGDRTHTYSAHTRYFKLKEFLIPESAGETVLPQGTHVYRFSFQIPPGSMPSSFRGTHGKIVYKLEAKLIRSWRMNSTAEKEIKFVSKCVPNLHSLMSPQVGSTNKEMGFFSKGHVHMDVTVDRMGYAAGETIVVLAKVDNSSSSDMTPKFSLIQEVVYRANGRTKHENTVCCKVADNCIKPKTQKELRCEIKIPSDYMLTIQNCDIISVEYCLKVYLDISFAFDPEVLCPVVILPPGLAPGCLSNMNVGPYPTGAIGGPSNSDFPPPAMPMGLQPMSPHSGSYGYPGVQSYSAPPPIFPNNPAVYGGPAGVQSSQPTHMFGGYNNPVPQVPSPYGTPYSSSSSSVLHPPPPPPQQFYPPPPQQFHQPPSALESQPSPSIQSPVPPAYNMVLSAPVMNVDFLSQTDGAPPSYSLLFPDKSDAK</sequence>
<dbReference type="InterPro" id="IPR014756">
    <property type="entry name" value="Ig_E-set"/>
</dbReference>
<protein>
    <recommendedName>
        <fullName evidence="3">Arrestin C-terminal-like domain-containing protein</fullName>
    </recommendedName>
</protein>
<evidence type="ECO:0000256" key="2">
    <source>
        <dbReference type="SAM" id="MobiDB-lite"/>
    </source>
</evidence>
<dbReference type="GO" id="GO:0005737">
    <property type="term" value="C:cytoplasm"/>
    <property type="evidence" value="ECO:0007669"/>
    <property type="project" value="TreeGrafter"/>
</dbReference>
<dbReference type="SMART" id="SM01017">
    <property type="entry name" value="Arrestin_C"/>
    <property type="match status" value="1"/>
</dbReference>
<evidence type="ECO:0000259" key="3">
    <source>
        <dbReference type="SMART" id="SM01017"/>
    </source>
</evidence>
<evidence type="ECO:0000313" key="5">
    <source>
        <dbReference type="Proteomes" id="UP000472276"/>
    </source>
</evidence>
<dbReference type="Proteomes" id="UP000472276">
    <property type="component" value="Unassembled WGS sequence"/>
</dbReference>
<dbReference type="Ensembl" id="ENSOABT00000028834.2">
    <property type="protein sequence ID" value="ENSOABP00000028051.2"/>
    <property type="gene ID" value="ENSOABG00000013144.2"/>
</dbReference>
<feature type="region of interest" description="Disordered" evidence="2">
    <location>
        <begin position="373"/>
        <end position="444"/>
    </location>
</feature>
<dbReference type="GO" id="GO:0005886">
    <property type="term" value="C:plasma membrane"/>
    <property type="evidence" value="ECO:0007669"/>
    <property type="project" value="TreeGrafter"/>
</dbReference>
<accession>A0A668TP25</accession>
<feature type="compositionally biased region" description="Pro residues" evidence="2">
    <location>
        <begin position="405"/>
        <end position="420"/>
    </location>
</feature>
<dbReference type="PANTHER" id="PTHR11188">
    <property type="entry name" value="ARRESTIN DOMAIN CONTAINING PROTEIN"/>
    <property type="match status" value="1"/>
</dbReference>
<dbReference type="InterPro" id="IPR011022">
    <property type="entry name" value="Arrestin_C-like"/>
</dbReference>
<dbReference type="PANTHER" id="PTHR11188:SF135">
    <property type="entry name" value="ARRESTIN DOMAIN CONTAINING 3-LIKE-RELATED"/>
    <property type="match status" value="1"/>
</dbReference>
<feature type="compositionally biased region" description="Low complexity" evidence="2">
    <location>
        <begin position="390"/>
        <end position="404"/>
    </location>
</feature>
<dbReference type="AlphaFoldDB" id="A0A668TP25"/>
<dbReference type="InterPro" id="IPR050357">
    <property type="entry name" value="Arrestin_domain-protein"/>
</dbReference>
<dbReference type="Pfam" id="PF00339">
    <property type="entry name" value="Arrestin_N"/>
    <property type="match status" value="1"/>
</dbReference>
<dbReference type="Gene3D" id="2.60.40.640">
    <property type="match status" value="2"/>
</dbReference>
<dbReference type="GO" id="GO:0007399">
    <property type="term" value="P:nervous system development"/>
    <property type="evidence" value="ECO:0007669"/>
    <property type="project" value="UniProtKB-ARBA"/>
</dbReference>
<reference evidence="4" key="1">
    <citation type="submission" date="2025-08" db="UniProtKB">
        <authorList>
            <consortium name="Ensembl"/>
        </authorList>
    </citation>
    <scope>IDENTIFICATION</scope>
</reference>
<evidence type="ECO:0000256" key="1">
    <source>
        <dbReference type="ARBA" id="ARBA00005298"/>
    </source>
</evidence>
<feature type="compositionally biased region" description="Low complexity" evidence="2">
    <location>
        <begin position="421"/>
        <end position="439"/>
    </location>
</feature>
<evidence type="ECO:0000313" key="4">
    <source>
        <dbReference type="Ensembl" id="ENSOABP00000028051.2"/>
    </source>
</evidence>
<dbReference type="OMA" id="SDMTPKF"/>
<dbReference type="SUPFAM" id="SSF81296">
    <property type="entry name" value="E set domains"/>
    <property type="match status" value="2"/>
</dbReference>
<dbReference type="InterPro" id="IPR011021">
    <property type="entry name" value="Arrestin-like_N"/>
</dbReference>